<protein>
    <submittedName>
        <fullName evidence="2">DUF2165 family protein</fullName>
    </submittedName>
</protein>
<proteinExistence type="predicted"/>
<comment type="caution">
    <text evidence="2">The sequence shown here is derived from an EMBL/GenBank/DDBJ whole genome shotgun (WGS) entry which is preliminary data.</text>
</comment>
<dbReference type="AlphaFoldDB" id="A0A9X3R1H9"/>
<dbReference type="EMBL" id="JAPZLR010000014">
    <property type="protein sequence ID" value="MCZ7939699.1"/>
    <property type="molecule type" value="Genomic_DNA"/>
</dbReference>
<sequence>MNPVLISKSILMLGIASWMTVAVINNATDSSTNRFFLGAMLEMRLLENEPAGLGSGLLWRAWAIPGVATALLWGIVTVQAAIAIYLWKAALQLAIATIHKAQEPIEAARATAVRALSGFMALWLAFMVGGFWFGYWIKQGPIQQVHMTLLIISIISTGFVANRLLEQPRPE</sequence>
<gene>
    <name evidence="3" type="ORF">EXN23_15370</name>
    <name evidence="2" type="ORF">O9X88_19295</name>
</gene>
<feature type="transmembrane region" description="Helical" evidence="1">
    <location>
        <begin position="145"/>
        <end position="165"/>
    </location>
</feature>
<keyword evidence="1" id="KW-0812">Transmembrane</keyword>
<dbReference type="EMBL" id="SGNZ01000007">
    <property type="protein sequence ID" value="TRA89669.1"/>
    <property type="molecule type" value="Genomic_DNA"/>
</dbReference>
<dbReference type="Pfam" id="PF09933">
    <property type="entry name" value="DUF2165"/>
    <property type="match status" value="1"/>
</dbReference>
<reference evidence="3 4" key="1">
    <citation type="journal article" date="2019" name="Appl. Microbiol. Biotechnol.">
        <title>Differential efficiency of wild type rhizogenic strains for rol gene transformation of plants.</title>
        <authorList>
            <person name="Desmet S."/>
            <person name="De Keyser E."/>
            <person name="Van Vaerenbergh J."/>
            <person name="Baeyen S."/>
            <person name="Van Huylenbroeck J."/>
            <person name="Geelen D."/>
            <person name="Dhooghe E."/>
        </authorList>
    </citation>
    <scope>NUCLEOTIDE SEQUENCE [LARGE SCALE GENOMIC DNA]</scope>
    <source>
        <strain evidence="3 4">GBBC3283</strain>
    </source>
</reference>
<name>A0A9X3R1H9_9HYPH</name>
<feature type="transmembrane region" description="Helical" evidence="1">
    <location>
        <begin position="70"/>
        <end position="91"/>
    </location>
</feature>
<dbReference type="InterPro" id="IPR018681">
    <property type="entry name" value="DUF2165_transmembrane"/>
</dbReference>
<evidence type="ECO:0000313" key="3">
    <source>
        <dbReference type="EMBL" id="TRA89669.1"/>
    </source>
</evidence>
<evidence type="ECO:0000313" key="5">
    <source>
        <dbReference type="Proteomes" id="UP001151018"/>
    </source>
</evidence>
<keyword evidence="4" id="KW-1185">Reference proteome</keyword>
<dbReference type="RefSeq" id="WP_142913315.1">
    <property type="nucleotide sequence ID" value="NZ_JAPZLN010000005.1"/>
</dbReference>
<feature type="transmembrane region" description="Helical" evidence="1">
    <location>
        <begin position="112"/>
        <end position="133"/>
    </location>
</feature>
<feature type="transmembrane region" description="Helical" evidence="1">
    <location>
        <begin position="6"/>
        <end position="24"/>
    </location>
</feature>
<accession>A0A9X3R1H9</accession>
<dbReference type="GeneID" id="79864548"/>
<keyword evidence="1" id="KW-1133">Transmembrane helix</keyword>
<reference evidence="2" key="3">
    <citation type="submission" date="2022-12" db="EMBL/GenBank/DDBJ databases">
        <title>Draft genome sequences of 22 rhizogenic Agrobacterium biovar 1 strains, the causative agent of hairy root disease.</title>
        <authorList>
            <person name="Kim N."/>
            <person name="Vargas P."/>
            <person name="Rediers H."/>
        </authorList>
    </citation>
    <scope>NUCLEOTIDE SEQUENCE</scope>
    <source>
        <strain evidence="2">ST15.13.006</strain>
    </source>
</reference>
<reference evidence="3" key="2">
    <citation type="submission" date="2019-02" db="EMBL/GenBank/DDBJ databases">
        <authorList>
            <person name="Baeyen S."/>
        </authorList>
    </citation>
    <scope>NUCLEOTIDE SEQUENCE</scope>
    <source>
        <strain evidence="3">GBBC3283</strain>
    </source>
</reference>
<organism evidence="2 5">
    <name type="scientific">Agrobacterium salinitolerans</name>
    <dbReference type="NCBI Taxonomy" id="1183413"/>
    <lineage>
        <taxon>Bacteria</taxon>
        <taxon>Pseudomonadati</taxon>
        <taxon>Pseudomonadota</taxon>
        <taxon>Alphaproteobacteria</taxon>
        <taxon>Hyphomicrobiales</taxon>
        <taxon>Rhizobiaceae</taxon>
        <taxon>Rhizobium/Agrobacterium group</taxon>
        <taxon>Agrobacterium</taxon>
    </lineage>
</organism>
<keyword evidence="1" id="KW-0472">Membrane</keyword>
<dbReference type="Proteomes" id="UP000319481">
    <property type="component" value="Unassembled WGS sequence"/>
</dbReference>
<dbReference type="Proteomes" id="UP001151018">
    <property type="component" value="Unassembled WGS sequence"/>
</dbReference>
<evidence type="ECO:0000256" key="1">
    <source>
        <dbReference type="SAM" id="Phobius"/>
    </source>
</evidence>
<evidence type="ECO:0000313" key="2">
    <source>
        <dbReference type="EMBL" id="MCZ7939699.1"/>
    </source>
</evidence>
<evidence type="ECO:0000313" key="4">
    <source>
        <dbReference type="Proteomes" id="UP000319481"/>
    </source>
</evidence>